<comment type="caution">
    <text evidence="1">The sequence shown here is derived from an EMBL/GenBank/DDBJ whole genome shotgun (WGS) entry which is preliminary data.</text>
</comment>
<keyword evidence="2" id="KW-1185">Reference proteome</keyword>
<dbReference type="Gene3D" id="3.30.460.10">
    <property type="entry name" value="Beta Polymerase, domain 2"/>
    <property type="match status" value="1"/>
</dbReference>
<reference evidence="1 2" key="1">
    <citation type="submission" date="2021-03" db="EMBL/GenBank/DDBJ databases">
        <title>Genomic Encyclopedia of Type Strains, Phase IV (KMG-IV): sequencing the most valuable type-strain genomes for metagenomic binning, comparative biology and taxonomic classification.</title>
        <authorList>
            <person name="Goeker M."/>
        </authorList>
    </citation>
    <scope>NUCLEOTIDE SEQUENCE [LARGE SCALE GENOMIC DNA]</scope>
    <source>
        <strain evidence="1 2">DSM 26048</strain>
    </source>
</reference>
<proteinExistence type="predicted"/>
<dbReference type="SUPFAM" id="SSF81301">
    <property type="entry name" value="Nucleotidyltransferase"/>
    <property type="match status" value="1"/>
</dbReference>
<evidence type="ECO:0000313" key="2">
    <source>
        <dbReference type="Proteomes" id="UP001519287"/>
    </source>
</evidence>
<dbReference type="Proteomes" id="UP001519287">
    <property type="component" value="Unassembled WGS sequence"/>
</dbReference>
<dbReference type="EMBL" id="JAGGLB010000025">
    <property type="protein sequence ID" value="MBP1994446.1"/>
    <property type="molecule type" value="Genomic_DNA"/>
</dbReference>
<accession>A0ABS4J3M0</accession>
<name>A0ABS4J3M0_9BACL</name>
<dbReference type="InterPro" id="IPR043519">
    <property type="entry name" value="NT_sf"/>
</dbReference>
<dbReference type="RefSeq" id="WP_209976288.1">
    <property type="nucleotide sequence ID" value="NZ_JAGGLB010000025.1"/>
</dbReference>
<evidence type="ECO:0000313" key="1">
    <source>
        <dbReference type="EMBL" id="MBP1994446.1"/>
    </source>
</evidence>
<sequence>MYTNFRDALELVTTELKATPEVKGILFFGSVQLGDPTHTSDLDLFAIVEGCETWNFRRLVEGIEVEVYFLPADLCHQNLENGNITFVKAFATGAALLDLNGKLAELAAFAKQIYDMGPSPLNLLEQGNWRIRLSDLIRDLEGISPEAPESHLLAPMLVTLSLEAYCAFHRLWTEKHSRLIKYVFNHNPQFGQSVIQFFKSPVFQPDQAISIADNVLEPFGGRLLEYEGPHISI</sequence>
<gene>
    <name evidence="1" type="ORF">J2Z66_006082</name>
</gene>
<protein>
    <submittedName>
        <fullName evidence="1">Nucleotidyltransferase</fullName>
    </submittedName>
</protein>
<organism evidence="1 2">
    <name type="scientific">Paenibacillus eucommiae</name>
    <dbReference type="NCBI Taxonomy" id="1355755"/>
    <lineage>
        <taxon>Bacteria</taxon>
        <taxon>Bacillati</taxon>
        <taxon>Bacillota</taxon>
        <taxon>Bacilli</taxon>
        <taxon>Bacillales</taxon>
        <taxon>Paenibacillaceae</taxon>
        <taxon>Paenibacillus</taxon>
    </lineage>
</organism>